<accession>A0ACB8D8J5</accession>
<proteinExistence type="predicted"/>
<name>A0ACB8D8J5_DERSI</name>
<keyword evidence="2" id="KW-1185">Reference proteome</keyword>
<protein>
    <submittedName>
        <fullName evidence="1">Uncharacterized protein</fullName>
    </submittedName>
</protein>
<reference evidence="1" key="1">
    <citation type="submission" date="2020-05" db="EMBL/GenBank/DDBJ databases">
        <title>Large-scale comparative analyses of tick genomes elucidate their genetic diversity and vector capacities.</title>
        <authorList>
            <person name="Jia N."/>
            <person name="Wang J."/>
            <person name="Shi W."/>
            <person name="Du L."/>
            <person name="Sun Y."/>
            <person name="Zhan W."/>
            <person name="Jiang J."/>
            <person name="Wang Q."/>
            <person name="Zhang B."/>
            <person name="Ji P."/>
            <person name="Sakyi L.B."/>
            <person name="Cui X."/>
            <person name="Yuan T."/>
            <person name="Jiang B."/>
            <person name="Yang W."/>
            <person name="Lam T.T.-Y."/>
            <person name="Chang Q."/>
            <person name="Ding S."/>
            <person name="Wang X."/>
            <person name="Zhu J."/>
            <person name="Ruan X."/>
            <person name="Zhao L."/>
            <person name="Wei J."/>
            <person name="Que T."/>
            <person name="Du C."/>
            <person name="Cheng J."/>
            <person name="Dai P."/>
            <person name="Han X."/>
            <person name="Huang E."/>
            <person name="Gao Y."/>
            <person name="Liu J."/>
            <person name="Shao H."/>
            <person name="Ye R."/>
            <person name="Li L."/>
            <person name="Wei W."/>
            <person name="Wang X."/>
            <person name="Wang C."/>
            <person name="Yang T."/>
            <person name="Huo Q."/>
            <person name="Li W."/>
            <person name="Guo W."/>
            <person name="Chen H."/>
            <person name="Zhou L."/>
            <person name="Ni X."/>
            <person name="Tian J."/>
            <person name="Zhou Y."/>
            <person name="Sheng Y."/>
            <person name="Liu T."/>
            <person name="Pan Y."/>
            <person name="Xia L."/>
            <person name="Li J."/>
            <person name="Zhao F."/>
            <person name="Cao W."/>
        </authorList>
    </citation>
    <scope>NUCLEOTIDE SEQUENCE</scope>
    <source>
        <strain evidence="1">Dsil-2018</strain>
    </source>
</reference>
<comment type="caution">
    <text evidence="1">The sequence shown here is derived from an EMBL/GenBank/DDBJ whole genome shotgun (WGS) entry which is preliminary data.</text>
</comment>
<dbReference type="EMBL" id="CM023472">
    <property type="protein sequence ID" value="KAH7960714.1"/>
    <property type="molecule type" value="Genomic_DNA"/>
</dbReference>
<evidence type="ECO:0000313" key="1">
    <source>
        <dbReference type="EMBL" id="KAH7960714.1"/>
    </source>
</evidence>
<evidence type="ECO:0000313" key="2">
    <source>
        <dbReference type="Proteomes" id="UP000821865"/>
    </source>
</evidence>
<gene>
    <name evidence="1" type="ORF">HPB49_022519</name>
</gene>
<dbReference type="Proteomes" id="UP000821865">
    <property type="component" value="Chromosome 3"/>
</dbReference>
<sequence>MQLGVKKSKQAIARAARAPPNIRGSGYSDVELSKHWRYSRRLRFLTEPSMFEASPTCHNAPTHSPASPPGTRNVPELRAHATLPVVLINRGGLYVIIAVLDVSILGCACVLTYSFTNYSRLKRNAEEVRNYIAASAGVAKVAGDKKSLSKQPSAADDARMGDALASSVSFKDLVDAGNAISTDLRRQRAVDGNGSGVSSAGRSGRSANDTFLELARQEASGAVKGALQDGVGDNGALAAVVAARTVGVTVAYSIMAANGSTTTKCGTASLEPVELVGSIEPR</sequence>
<organism evidence="1 2">
    <name type="scientific">Dermacentor silvarum</name>
    <name type="common">Tick</name>
    <dbReference type="NCBI Taxonomy" id="543639"/>
    <lineage>
        <taxon>Eukaryota</taxon>
        <taxon>Metazoa</taxon>
        <taxon>Ecdysozoa</taxon>
        <taxon>Arthropoda</taxon>
        <taxon>Chelicerata</taxon>
        <taxon>Arachnida</taxon>
        <taxon>Acari</taxon>
        <taxon>Parasitiformes</taxon>
        <taxon>Ixodida</taxon>
        <taxon>Ixodoidea</taxon>
        <taxon>Ixodidae</taxon>
        <taxon>Rhipicephalinae</taxon>
        <taxon>Dermacentor</taxon>
    </lineage>
</organism>